<proteinExistence type="predicted"/>
<dbReference type="Proteomes" id="UP000194127">
    <property type="component" value="Unassembled WGS sequence"/>
</dbReference>
<feature type="region of interest" description="Disordered" evidence="2">
    <location>
        <begin position="297"/>
        <end position="410"/>
    </location>
</feature>
<dbReference type="STRING" id="670580.A0A1X6NCD6"/>
<protein>
    <submittedName>
        <fullName evidence="3">Uncharacterized protein</fullName>
    </submittedName>
</protein>
<dbReference type="EMBL" id="KZ110592">
    <property type="protein sequence ID" value="OSX66307.1"/>
    <property type="molecule type" value="Genomic_DNA"/>
</dbReference>
<gene>
    <name evidence="3" type="ORF">POSPLADRAFT_1031373</name>
</gene>
<evidence type="ECO:0000256" key="1">
    <source>
        <dbReference type="SAM" id="Coils"/>
    </source>
</evidence>
<feature type="coiled-coil region" evidence="1">
    <location>
        <begin position="440"/>
        <end position="474"/>
    </location>
</feature>
<name>A0A1X6NCD6_9APHY</name>
<feature type="region of interest" description="Disordered" evidence="2">
    <location>
        <begin position="38"/>
        <end position="115"/>
    </location>
</feature>
<evidence type="ECO:0000256" key="2">
    <source>
        <dbReference type="SAM" id="MobiDB-lite"/>
    </source>
</evidence>
<evidence type="ECO:0000313" key="4">
    <source>
        <dbReference type="Proteomes" id="UP000194127"/>
    </source>
</evidence>
<evidence type="ECO:0000313" key="3">
    <source>
        <dbReference type="EMBL" id="OSX66307.1"/>
    </source>
</evidence>
<feature type="compositionally biased region" description="Basic and acidic residues" evidence="2">
    <location>
        <begin position="65"/>
        <end position="76"/>
    </location>
</feature>
<keyword evidence="1" id="KW-0175">Coiled coil</keyword>
<dbReference type="AlphaFoldDB" id="A0A1X6NCD6"/>
<feature type="compositionally biased region" description="Low complexity" evidence="2">
    <location>
        <begin position="386"/>
        <end position="404"/>
    </location>
</feature>
<organism evidence="3 4">
    <name type="scientific">Postia placenta MAD-698-R-SB12</name>
    <dbReference type="NCBI Taxonomy" id="670580"/>
    <lineage>
        <taxon>Eukaryota</taxon>
        <taxon>Fungi</taxon>
        <taxon>Dikarya</taxon>
        <taxon>Basidiomycota</taxon>
        <taxon>Agaricomycotina</taxon>
        <taxon>Agaricomycetes</taxon>
        <taxon>Polyporales</taxon>
        <taxon>Adustoporiaceae</taxon>
        <taxon>Rhodonia</taxon>
    </lineage>
</organism>
<dbReference type="OrthoDB" id="5418639at2759"/>
<reference evidence="3 4" key="1">
    <citation type="submission" date="2017-04" db="EMBL/GenBank/DDBJ databases">
        <title>Genome Sequence of the Model Brown-Rot Fungus Postia placenta SB12.</title>
        <authorList>
            <consortium name="DOE Joint Genome Institute"/>
            <person name="Gaskell J."/>
            <person name="Kersten P."/>
            <person name="Larrondo L.F."/>
            <person name="Canessa P."/>
            <person name="Martinez D."/>
            <person name="Hibbett D."/>
            <person name="Schmoll M."/>
            <person name="Kubicek C.P."/>
            <person name="Martinez A.T."/>
            <person name="Yadav J."/>
            <person name="Master E."/>
            <person name="Magnuson J.K."/>
            <person name="James T."/>
            <person name="Yaver D."/>
            <person name="Berka R."/>
            <person name="Labutti K."/>
            <person name="Lipzen A."/>
            <person name="Aerts A."/>
            <person name="Barry K."/>
            <person name="Henrissat B."/>
            <person name="Blanchette R."/>
            <person name="Grigoriev I."/>
            <person name="Cullen D."/>
        </authorList>
    </citation>
    <scope>NUCLEOTIDE SEQUENCE [LARGE SCALE GENOMIC DNA]</scope>
    <source>
        <strain evidence="3 4">MAD-698-R-SB12</strain>
    </source>
</reference>
<dbReference type="RefSeq" id="XP_024343101.1">
    <property type="nucleotide sequence ID" value="XM_024476787.1"/>
</dbReference>
<feature type="compositionally biased region" description="Polar residues" evidence="2">
    <location>
        <begin position="231"/>
        <end position="240"/>
    </location>
</feature>
<sequence>MHQQSYTHNIDPRDPDGNVRCYAHDVIVPKLVSHTILNPNRQPLPPAAGSSGTPYAHVVQPAPETPKRPSQKERAALARKPSTQASPAKRPRTITPPPTDGPHTSSAQGYSSRTPIGQLRERLPMTLSSAFTPSQKQRRNDAITAALEGPTGNGHCSCLADKDIAQGTPQRIFQSSSQEHSYVPRERCPGAETNTGQAHHGDFNFAAAHPPLRNCTRADDYDFSPEPESPQPSLYSTGIQTSPVASTCDIASQYSQYDPDYPPQEVLDDEHEVAHELLSSRADASVYGTPSSTPVVLEEDFSLSPTPRTPVLGVGRQAHPHGTQSTHSHGLPTPPQSSPLGLDILQAPSNQPSEWMPMSPARDKGVQQENPFQEHAPNLQPSRWDSQSSSLSQQSERPTATTAAGSPSADTVALHLRDLAGVPNVMRKYERKQAAMQNSLDIKDKTIDDLRTQVAQLQEKNRRLELDLETLRTRR</sequence>
<dbReference type="GeneID" id="36321738"/>
<feature type="compositionally biased region" description="Polar residues" evidence="2">
    <location>
        <begin position="102"/>
        <end position="115"/>
    </location>
</feature>
<accession>A0A1X6NCD6</accession>
<feature type="region of interest" description="Disordered" evidence="2">
    <location>
        <begin position="216"/>
        <end position="240"/>
    </location>
</feature>
<keyword evidence="4" id="KW-1185">Reference proteome</keyword>